<gene>
    <name evidence="1" type="ORF">VNO77_04143</name>
</gene>
<evidence type="ECO:0000313" key="2">
    <source>
        <dbReference type="Proteomes" id="UP001367508"/>
    </source>
</evidence>
<reference evidence="1 2" key="1">
    <citation type="submission" date="2024-01" db="EMBL/GenBank/DDBJ databases">
        <title>The genomes of 5 underutilized Papilionoideae crops provide insights into root nodulation and disease resistanc.</title>
        <authorList>
            <person name="Jiang F."/>
        </authorList>
    </citation>
    <scope>NUCLEOTIDE SEQUENCE [LARGE SCALE GENOMIC DNA]</scope>
    <source>
        <strain evidence="1">LVBAO_FW01</strain>
        <tissue evidence="1">Leaves</tissue>
    </source>
</reference>
<sequence length="99" mass="10923">MAHGLFKVSRLGGVFLVARGSSTTGRLTWWLWLVRSLAARLTAHGLLWVMALGIKLKASLRDLHGVAWGLLKYYGTEELPLSPSLIPNICDIESGEKSY</sequence>
<organism evidence="1 2">
    <name type="scientific">Canavalia gladiata</name>
    <name type="common">Sword bean</name>
    <name type="synonym">Dolichos gladiatus</name>
    <dbReference type="NCBI Taxonomy" id="3824"/>
    <lineage>
        <taxon>Eukaryota</taxon>
        <taxon>Viridiplantae</taxon>
        <taxon>Streptophyta</taxon>
        <taxon>Embryophyta</taxon>
        <taxon>Tracheophyta</taxon>
        <taxon>Spermatophyta</taxon>
        <taxon>Magnoliopsida</taxon>
        <taxon>eudicotyledons</taxon>
        <taxon>Gunneridae</taxon>
        <taxon>Pentapetalae</taxon>
        <taxon>rosids</taxon>
        <taxon>fabids</taxon>
        <taxon>Fabales</taxon>
        <taxon>Fabaceae</taxon>
        <taxon>Papilionoideae</taxon>
        <taxon>50 kb inversion clade</taxon>
        <taxon>NPAAA clade</taxon>
        <taxon>indigoferoid/millettioid clade</taxon>
        <taxon>Phaseoleae</taxon>
        <taxon>Canavalia</taxon>
    </lineage>
</organism>
<protein>
    <submittedName>
        <fullName evidence="1">Uncharacterized protein</fullName>
    </submittedName>
</protein>
<dbReference type="AlphaFoldDB" id="A0AAN9R8S7"/>
<proteinExistence type="predicted"/>
<name>A0AAN9R8S7_CANGL</name>
<keyword evidence="2" id="KW-1185">Reference proteome</keyword>
<accession>A0AAN9R8S7</accession>
<comment type="caution">
    <text evidence="1">The sequence shown here is derived from an EMBL/GenBank/DDBJ whole genome shotgun (WGS) entry which is preliminary data.</text>
</comment>
<dbReference type="EMBL" id="JAYMYQ010000001">
    <property type="protein sequence ID" value="KAK7362044.1"/>
    <property type="molecule type" value="Genomic_DNA"/>
</dbReference>
<dbReference type="Proteomes" id="UP001367508">
    <property type="component" value="Unassembled WGS sequence"/>
</dbReference>
<evidence type="ECO:0000313" key="1">
    <source>
        <dbReference type="EMBL" id="KAK7362044.1"/>
    </source>
</evidence>